<evidence type="ECO:0000313" key="3">
    <source>
        <dbReference type="Proteomes" id="UP000734511"/>
    </source>
</evidence>
<dbReference type="InterPro" id="IPR016181">
    <property type="entry name" value="Acyl_CoA_acyltransferase"/>
</dbReference>
<feature type="region of interest" description="Disordered" evidence="1">
    <location>
        <begin position="586"/>
        <end position="637"/>
    </location>
</feature>
<name>A0ABX0ZUL0_9ACTN</name>
<dbReference type="Gene3D" id="3.40.50.1000">
    <property type="entry name" value="HAD superfamily/HAD-like"/>
    <property type="match status" value="1"/>
</dbReference>
<dbReference type="NCBIfam" id="TIGR01681">
    <property type="entry name" value="HAD-SF-IIIC"/>
    <property type="match status" value="1"/>
</dbReference>
<evidence type="ECO:0000256" key="1">
    <source>
        <dbReference type="SAM" id="MobiDB-lite"/>
    </source>
</evidence>
<accession>A0ABX0ZUL0</accession>
<dbReference type="InterPro" id="IPR036412">
    <property type="entry name" value="HAD-like_sf"/>
</dbReference>
<dbReference type="EMBL" id="JAATEJ010000013">
    <property type="protein sequence ID" value="NJP45188.1"/>
    <property type="molecule type" value="Genomic_DNA"/>
</dbReference>
<evidence type="ECO:0000313" key="2">
    <source>
        <dbReference type="EMBL" id="NJP45188.1"/>
    </source>
</evidence>
<comment type="caution">
    <text evidence="2">The sequence shown here is derived from an EMBL/GenBank/DDBJ whole genome shotgun (WGS) entry which is preliminary data.</text>
</comment>
<dbReference type="InterPro" id="IPR036514">
    <property type="entry name" value="SGNH_hydro_sf"/>
</dbReference>
<sequence length="637" mass="68676">MVELHEAGELAAHYPRVRELLAELDDAAVLRAGNLLARLDPQQVLAAHPGTPAPGIAVTGHGTLSALRPALVAQAARHGLLARVELSDFDSWVFDLLTPDSDLYAARPQFALCVLDAEVVAGELPVPWSVADAERVLAAKLALVERAAEVFAQAAPGGTLVLNTLPLPRELTAQLVDLRSRARLGVLWREANVRLLRLPERWSQVVTVDLDPLLAAGLPARDVRQSVYAKAHLSAELLAGYAREVGHLLRQAAGGGKKVLALDLDGTLWGGVLGEVGPEGIEVSEGYRGEAFQRFQKVVRQLAAQGVLPAVVSKNDLEPVLKVLREHPGLAVRDEDFLQVRANWAPKHENLAAIARELNLSVDSVVFVDDSSFERGLVRRELPGVAVVAVGEEPARHVEDLLRDGWFDVRELTAEDRARPERYKEERARQDFLDTFDSLEGYLRELGVSVTLAPAAAEQIPRVSQITLRTNQFNLTTQRLQPADVEALAQSPDAQVLTIASADRFGDNGLVGAVLLRRAGDTVHVDNFLLSCRVFSRGIEQAALATVLADARATGARRVVGRYVPSAKNGKVADFYLRSGFVPVAGRDGEPGDGPGGEQAGPAEAVFEHDLADVPPPPAHIRLTARLRPAPEGNETA</sequence>
<dbReference type="InterPro" id="IPR010033">
    <property type="entry name" value="HAD_SF_ppase_IIIC"/>
</dbReference>
<dbReference type="SUPFAM" id="SSF56784">
    <property type="entry name" value="HAD-like"/>
    <property type="match status" value="1"/>
</dbReference>
<dbReference type="InterPro" id="IPR023214">
    <property type="entry name" value="HAD_sf"/>
</dbReference>
<reference evidence="2 3" key="1">
    <citation type="submission" date="2020-03" db="EMBL/GenBank/DDBJ databases">
        <title>WGS of actinomycetes isolated from Thailand.</title>
        <authorList>
            <person name="Thawai C."/>
        </authorList>
    </citation>
    <scope>NUCLEOTIDE SEQUENCE [LARGE SCALE GENOMIC DNA]</scope>
    <source>
        <strain evidence="2 3">PRB2-1</strain>
    </source>
</reference>
<keyword evidence="3" id="KW-1185">Reference proteome</keyword>
<protein>
    <submittedName>
        <fullName evidence="2">HAD-IIIC family phosphatase</fullName>
    </submittedName>
</protein>
<dbReference type="InterPro" id="IPR010037">
    <property type="entry name" value="FkbH_domain"/>
</dbReference>
<dbReference type="SUPFAM" id="SSF55729">
    <property type="entry name" value="Acyl-CoA N-acyltransferases (Nat)"/>
    <property type="match status" value="1"/>
</dbReference>
<gene>
    <name evidence="2" type="ORF">HCN08_17545</name>
</gene>
<dbReference type="NCBIfam" id="TIGR01686">
    <property type="entry name" value="FkbH"/>
    <property type="match status" value="1"/>
</dbReference>
<dbReference type="Gene3D" id="3.40.630.30">
    <property type="match status" value="1"/>
</dbReference>
<dbReference type="Gene3D" id="3.40.50.1110">
    <property type="entry name" value="SGNH hydrolase"/>
    <property type="match status" value="1"/>
</dbReference>
<proteinExistence type="predicted"/>
<dbReference type="Proteomes" id="UP000734511">
    <property type="component" value="Unassembled WGS sequence"/>
</dbReference>
<organism evidence="2 3">
    <name type="scientific">Actinacidiphila epipremni</name>
    <dbReference type="NCBI Taxonomy" id="2053013"/>
    <lineage>
        <taxon>Bacteria</taxon>
        <taxon>Bacillati</taxon>
        <taxon>Actinomycetota</taxon>
        <taxon>Actinomycetes</taxon>
        <taxon>Kitasatosporales</taxon>
        <taxon>Streptomycetaceae</taxon>
        <taxon>Actinacidiphila</taxon>
    </lineage>
</organism>